<evidence type="ECO:0000313" key="2">
    <source>
        <dbReference type="EMBL" id="MBW30276.1"/>
    </source>
</evidence>
<evidence type="ECO:0000256" key="1">
    <source>
        <dbReference type="SAM" id="SignalP"/>
    </source>
</evidence>
<dbReference type="EMBL" id="GGFM01009525">
    <property type="protein sequence ID" value="MBW30276.1"/>
    <property type="molecule type" value="Transcribed_RNA"/>
</dbReference>
<dbReference type="AlphaFoldDB" id="A0A2M3ZP20"/>
<reference evidence="2" key="1">
    <citation type="submission" date="2018-01" db="EMBL/GenBank/DDBJ databases">
        <title>An insight into the sialome of Amazonian anophelines.</title>
        <authorList>
            <person name="Ribeiro J.M."/>
            <person name="Scarpassa V."/>
            <person name="Calvo E."/>
        </authorList>
    </citation>
    <scope>NUCLEOTIDE SEQUENCE</scope>
    <source>
        <tissue evidence="2">Salivary glands</tissue>
    </source>
</reference>
<feature type="signal peptide" evidence="1">
    <location>
        <begin position="1"/>
        <end position="18"/>
    </location>
</feature>
<organism evidence="2">
    <name type="scientific">Anopheles braziliensis</name>
    <dbReference type="NCBI Taxonomy" id="58242"/>
    <lineage>
        <taxon>Eukaryota</taxon>
        <taxon>Metazoa</taxon>
        <taxon>Ecdysozoa</taxon>
        <taxon>Arthropoda</taxon>
        <taxon>Hexapoda</taxon>
        <taxon>Insecta</taxon>
        <taxon>Pterygota</taxon>
        <taxon>Neoptera</taxon>
        <taxon>Endopterygota</taxon>
        <taxon>Diptera</taxon>
        <taxon>Nematocera</taxon>
        <taxon>Culicoidea</taxon>
        <taxon>Culicidae</taxon>
        <taxon>Anophelinae</taxon>
        <taxon>Anopheles</taxon>
    </lineage>
</organism>
<protein>
    <submittedName>
        <fullName evidence="2">Putative secreted peptide</fullName>
    </submittedName>
</protein>
<accession>A0A2M3ZP20</accession>
<proteinExistence type="predicted"/>
<feature type="chain" id="PRO_5014630200" evidence="1">
    <location>
        <begin position="19"/>
        <end position="188"/>
    </location>
</feature>
<name>A0A2M3ZP20_9DIPT</name>
<keyword evidence="1" id="KW-0732">Signal</keyword>
<sequence>MPFLHSLSLSISLSLSLTAHYRLLKRAITTTKHHTSCRDAIRGWCGAYFLPSLAPPRSTSTPERSSWQHLAYLLPVGHPRFVERHEVDLTRGATFGTAEEHLVVPLAQELQTLCFLVHEHPVQVARFYRANLDCLVTPAHNLPGTDVSDRGRHLAPLQHDILRHAAHRVDVNTFVVVAQQQLHTVRVR</sequence>